<sequence>MFFLETLSIIGGMSTSTMMHRSILVCFVHNHEFTLTSIPHGVCEIKWMRTWLLGSIGTGPAGSSVIIRV</sequence>
<reference evidence="1 2" key="1">
    <citation type="submission" date="2020-02" db="EMBL/GenBank/DDBJ databases">
        <title>A chromosome-scale genome assembly of the black bullhead catfish (Ameiurus melas).</title>
        <authorList>
            <person name="Wen M."/>
            <person name="Zham M."/>
            <person name="Cabau C."/>
            <person name="Klopp C."/>
            <person name="Donnadieu C."/>
            <person name="Roques C."/>
            <person name="Bouchez O."/>
            <person name="Lampietro C."/>
            <person name="Jouanno E."/>
            <person name="Herpin A."/>
            <person name="Louis A."/>
            <person name="Berthelot C."/>
            <person name="Parey E."/>
            <person name="Roest-Crollius H."/>
            <person name="Braasch I."/>
            <person name="Postlethwait J."/>
            <person name="Robinson-Rechavi M."/>
            <person name="Echchiki A."/>
            <person name="Begum T."/>
            <person name="Montfort J."/>
            <person name="Schartl M."/>
            <person name="Bobe J."/>
            <person name="Guiguen Y."/>
        </authorList>
    </citation>
    <scope>NUCLEOTIDE SEQUENCE [LARGE SCALE GENOMIC DNA]</scope>
    <source>
        <strain evidence="1">M_S1</strain>
        <tissue evidence="1">Blood</tissue>
    </source>
</reference>
<comment type="caution">
    <text evidence="1">The sequence shown here is derived from an EMBL/GenBank/DDBJ whole genome shotgun (WGS) entry which is preliminary data.</text>
</comment>
<proteinExistence type="predicted"/>
<feature type="non-terminal residue" evidence="1">
    <location>
        <position position="69"/>
    </location>
</feature>
<gene>
    <name evidence="1" type="ORF">AMELA_G00241420</name>
</gene>
<accession>A0A7J5ZZF3</accession>
<dbReference type="AlphaFoldDB" id="A0A7J5ZZF3"/>
<dbReference type="EMBL" id="JAAGNN010000022">
    <property type="protein sequence ID" value="KAF4074618.1"/>
    <property type="molecule type" value="Genomic_DNA"/>
</dbReference>
<organism evidence="1 2">
    <name type="scientific">Ameiurus melas</name>
    <name type="common">Black bullhead</name>
    <name type="synonym">Silurus melas</name>
    <dbReference type="NCBI Taxonomy" id="219545"/>
    <lineage>
        <taxon>Eukaryota</taxon>
        <taxon>Metazoa</taxon>
        <taxon>Chordata</taxon>
        <taxon>Craniata</taxon>
        <taxon>Vertebrata</taxon>
        <taxon>Euteleostomi</taxon>
        <taxon>Actinopterygii</taxon>
        <taxon>Neopterygii</taxon>
        <taxon>Teleostei</taxon>
        <taxon>Ostariophysi</taxon>
        <taxon>Siluriformes</taxon>
        <taxon>Ictaluridae</taxon>
        <taxon>Ameiurus</taxon>
    </lineage>
</organism>
<name>A0A7J5ZZF3_AMEME</name>
<evidence type="ECO:0000313" key="1">
    <source>
        <dbReference type="EMBL" id="KAF4074618.1"/>
    </source>
</evidence>
<protein>
    <submittedName>
        <fullName evidence="1">Uncharacterized protein</fullName>
    </submittedName>
</protein>
<dbReference type="Proteomes" id="UP000593565">
    <property type="component" value="Unassembled WGS sequence"/>
</dbReference>
<keyword evidence="2" id="KW-1185">Reference proteome</keyword>
<evidence type="ECO:0000313" key="2">
    <source>
        <dbReference type="Proteomes" id="UP000593565"/>
    </source>
</evidence>